<keyword evidence="2" id="KW-1185">Reference proteome</keyword>
<organism evidence="1 2">
    <name type="scientific">Coemansia helicoidea</name>
    <dbReference type="NCBI Taxonomy" id="1286919"/>
    <lineage>
        <taxon>Eukaryota</taxon>
        <taxon>Fungi</taxon>
        <taxon>Fungi incertae sedis</taxon>
        <taxon>Zoopagomycota</taxon>
        <taxon>Kickxellomycotina</taxon>
        <taxon>Kickxellomycetes</taxon>
        <taxon>Kickxellales</taxon>
        <taxon>Kickxellaceae</taxon>
        <taxon>Coemansia</taxon>
    </lineage>
</organism>
<dbReference type="EMBL" id="JANBUN010003036">
    <property type="protein sequence ID" value="KAJ2793026.1"/>
    <property type="molecule type" value="Genomic_DNA"/>
</dbReference>
<reference evidence="1" key="1">
    <citation type="submission" date="2022-07" db="EMBL/GenBank/DDBJ databases">
        <title>Phylogenomic reconstructions and comparative analyses of Kickxellomycotina fungi.</title>
        <authorList>
            <person name="Reynolds N.K."/>
            <person name="Stajich J.E."/>
            <person name="Barry K."/>
            <person name="Grigoriev I.V."/>
            <person name="Crous P."/>
            <person name="Smith M.E."/>
        </authorList>
    </citation>
    <scope>NUCLEOTIDE SEQUENCE</scope>
    <source>
        <strain evidence="1">BCRC 34780</strain>
    </source>
</reference>
<dbReference type="Proteomes" id="UP001140087">
    <property type="component" value="Unassembled WGS sequence"/>
</dbReference>
<feature type="non-terminal residue" evidence="1">
    <location>
        <position position="1"/>
    </location>
</feature>
<evidence type="ECO:0000313" key="1">
    <source>
        <dbReference type="EMBL" id="KAJ2793026.1"/>
    </source>
</evidence>
<comment type="caution">
    <text evidence="1">The sequence shown here is derived from an EMBL/GenBank/DDBJ whole genome shotgun (WGS) entry which is preliminary data.</text>
</comment>
<name>A0ACC1KQ11_9FUNG</name>
<evidence type="ECO:0000313" key="2">
    <source>
        <dbReference type="Proteomes" id="UP001140087"/>
    </source>
</evidence>
<accession>A0ACC1KQ11</accession>
<sequence>TLPAGTQRIPFSIQLPRVNYPATINRERACRVRYQVWAVLERSGTFIDHTTATHREEICFEPLAYPPRPREVLPINESVVGDYTATTRHIAVQVTGGLLKMPAEAGERIAYQIEARTARGPSATAAGAADPYPMDPEQFDVRHVRLTVVERLTARGLIKGREQAQGYRRDMHTVKLVPEGAEAGKTSNRARVFASSGDLRLPLDMCPFDSKHLKRTYELRVDCEVVDNQSLLNKVTRQKFVYGAHIPLDICTVAPEQFDEAALRNAYADDSRNVAGSAPPLHFDSAAEPDVRVGGWELARSFAKWDRTNPTWIELARRRNAA</sequence>
<gene>
    <name evidence="1" type="ORF">H4R21_006056</name>
</gene>
<protein>
    <submittedName>
        <fullName evidence="1">Uncharacterized protein</fullName>
    </submittedName>
</protein>
<proteinExistence type="predicted"/>